<dbReference type="Gene3D" id="6.20.220.10">
    <property type="entry name" value="ClpX chaperone, C4-type zinc finger domain"/>
    <property type="match status" value="1"/>
</dbReference>
<gene>
    <name evidence="3" type="ORF">KGA66_10335</name>
</gene>
<dbReference type="GO" id="GO:0051082">
    <property type="term" value="F:unfolded protein binding"/>
    <property type="evidence" value="ECO:0007669"/>
    <property type="project" value="UniProtKB-UniRule"/>
</dbReference>
<name>A0A8J8BCE5_9ACTN</name>
<feature type="binding site" evidence="1">
    <location>
        <position position="36"/>
    </location>
    <ligand>
        <name>Zn(2+)</name>
        <dbReference type="ChEBI" id="CHEBI:29105"/>
    </ligand>
</feature>
<dbReference type="RefSeq" id="WP_211467164.1">
    <property type="nucleotide sequence ID" value="NZ_JAGSXH010000027.1"/>
</dbReference>
<dbReference type="Pfam" id="PF06689">
    <property type="entry name" value="zf-C4_ClpX"/>
    <property type="match status" value="1"/>
</dbReference>
<dbReference type="GO" id="GO:0008270">
    <property type="term" value="F:zinc ion binding"/>
    <property type="evidence" value="ECO:0007669"/>
    <property type="project" value="UniProtKB-UniRule"/>
</dbReference>
<dbReference type="Proteomes" id="UP000677913">
    <property type="component" value="Unassembled WGS sequence"/>
</dbReference>
<dbReference type="SUPFAM" id="SSF57716">
    <property type="entry name" value="Glucocorticoid receptor-like (DNA-binding domain)"/>
    <property type="match status" value="1"/>
</dbReference>
<feature type="binding site" evidence="1">
    <location>
        <position position="17"/>
    </location>
    <ligand>
        <name>Zn(2+)</name>
        <dbReference type="ChEBI" id="CHEBI:29105"/>
    </ligand>
</feature>
<keyword evidence="1" id="KW-0862">Zinc</keyword>
<reference evidence="3" key="1">
    <citation type="submission" date="2021-04" db="EMBL/GenBank/DDBJ databases">
        <title>Genome based classification of Actinospica acidithermotolerans sp. nov., an actinobacterium isolated from an Indonesian hot spring.</title>
        <authorList>
            <person name="Kusuma A.B."/>
            <person name="Putra K.E."/>
            <person name="Nafisah S."/>
            <person name="Loh J."/>
            <person name="Nouioui I."/>
            <person name="Goodfellow M."/>
        </authorList>
    </citation>
    <scope>NUCLEOTIDE SEQUENCE</scope>
    <source>
        <strain evidence="3">DSM 45618</strain>
    </source>
</reference>
<comment type="similarity">
    <text evidence="1">Belongs to the ClpX chaperone family.</text>
</comment>
<feature type="binding site" evidence="1">
    <location>
        <position position="39"/>
    </location>
    <ligand>
        <name>Zn(2+)</name>
        <dbReference type="ChEBI" id="CHEBI:29105"/>
    </ligand>
</feature>
<sequence>MSSTPAIHLPATHCSFCIKPAPEVSKLIAGPGVYICDECVQICINILAQAQVEAAQPPPEIPDWSDMDDQQILDRLPAIAAVSTQVDLSLQALVDLLRERRVAWSRIGAALGVTRQTVWERYSTTQ</sequence>
<accession>A0A8J8BCE5</accession>
<dbReference type="GO" id="GO:0046983">
    <property type="term" value="F:protein dimerization activity"/>
    <property type="evidence" value="ECO:0007669"/>
    <property type="project" value="UniProtKB-UniRule"/>
</dbReference>
<dbReference type="EMBL" id="JAGSXH010000027">
    <property type="protein sequence ID" value="MBS2963445.1"/>
    <property type="molecule type" value="Genomic_DNA"/>
</dbReference>
<keyword evidence="1" id="KW-0143">Chaperone</keyword>
<protein>
    <recommendedName>
        <fullName evidence="2">ClpX-type ZB domain-containing protein</fullName>
    </recommendedName>
</protein>
<evidence type="ECO:0000313" key="4">
    <source>
        <dbReference type="Proteomes" id="UP000677913"/>
    </source>
</evidence>
<keyword evidence="4" id="KW-1185">Reference proteome</keyword>
<evidence type="ECO:0000259" key="2">
    <source>
        <dbReference type="PROSITE" id="PS51902"/>
    </source>
</evidence>
<proteinExistence type="inferred from homology"/>
<dbReference type="AlphaFoldDB" id="A0A8J8BCE5"/>
<dbReference type="InterPro" id="IPR038366">
    <property type="entry name" value="Znf_CppX_C4_sf"/>
</dbReference>
<dbReference type="InterPro" id="IPR010603">
    <property type="entry name" value="Znf_CppX_C4"/>
</dbReference>
<dbReference type="SMART" id="SM00994">
    <property type="entry name" value="zf-C4_ClpX"/>
    <property type="match status" value="1"/>
</dbReference>
<evidence type="ECO:0000313" key="3">
    <source>
        <dbReference type="EMBL" id="MBS2963445.1"/>
    </source>
</evidence>
<keyword evidence="1" id="KW-0479">Metal-binding</keyword>
<feature type="binding site" evidence="1">
    <location>
        <position position="14"/>
    </location>
    <ligand>
        <name>Zn(2+)</name>
        <dbReference type="ChEBI" id="CHEBI:29105"/>
    </ligand>
</feature>
<dbReference type="GO" id="GO:0006457">
    <property type="term" value="P:protein folding"/>
    <property type="evidence" value="ECO:0007669"/>
    <property type="project" value="UniProtKB-UniRule"/>
</dbReference>
<comment type="caution">
    <text evidence="3">The sequence shown here is derived from an EMBL/GenBank/DDBJ whole genome shotgun (WGS) entry which is preliminary data.</text>
</comment>
<dbReference type="InterPro" id="IPR059188">
    <property type="entry name" value="Znf_CLPX-like"/>
</dbReference>
<organism evidence="3 4">
    <name type="scientific">Actinocrinis puniceicyclus</name>
    <dbReference type="NCBI Taxonomy" id="977794"/>
    <lineage>
        <taxon>Bacteria</taxon>
        <taxon>Bacillati</taxon>
        <taxon>Actinomycetota</taxon>
        <taxon>Actinomycetes</taxon>
        <taxon>Catenulisporales</taxon>
        <taxon>Actinospicaceae</taxon>
        <taxon>Actinocrinis</taxon>
    </lineage>
</organism>
<feature type="domain" description="ClpX-type ZB" evidence="2">
    <location>
        <begin position="1"/>
        <end position="55"/>
    </location>
</feature>
<evidence type="ECO:0000256" key="1">
    <source>
        <dbReference type="PROSITE-ProRule" id="PRU01250"/>
    </source>
</evidence>
<dbReference type="PROSITE" id="PS51902">
    <property type="entry name" value="CLPX_ZB"/>
    <property type="match status" value="1"/>
</dbReference>